<feature type="transmembrane region" description="Helical" evidence="6">
    <location>
        <begin position="215"/>
        <end position="236"/>
    </location>
</feature>
<feature type="transmembrane region" description="Helical" evidence="6">
    <location>
        <begin position="151"/>
        <end position="171"/>
    </location>
</feature>
<dbReference type="InterPro" id="IPR011701">
    <property type="entry name" value="MFS"/>
</dbReference>
<evidence type="ECO:0000259" key="7">
    <source>
        <dbReference type="PROSITE" id="PS50850"/>
    </source>
</evidence>
<dbReference type="SUPFAM" id="SSF103473">
    <property type="entry name" value="MFS general substrate transporter"/>
    <property type="match status" value="1"/>
</dbReference>
<comment type="subcellular location">
    <subcellularLocation>
        <location evidence="1">Membrane</location>
        <topology evidence="1">Multi-pass membrane protein</topology>
    </subcellularLocation>
</comment>
<dbReference type="PROSITE" id="PS50850">
    <property type="entry name" value="MFS"/>
    <property type="match status" value="1"/>
</dbReference>
<evidence type="ECO:0000256" key="4">
    <source>
        <dbReference type="ARBA" id="ARBA00022989"/>
    </source>
</evidence>
<dbReference type="GO" id="GO:0016020">
    <property type="term" value="C:membrane"/>
    <property type="evidence" value="ECO:0007669"/>
    <property type="project" value="UniProtKB-SubCell"/>
</dbReference>
<evidence type="ECO:0000256" key="5">
    <source>
        <dbReference type="ARBA" id="ARBA00023136"/>
    </source>
</evidence>
<dbReference type="Proteomes" id="UP001160390">
    <property type="component" value="Unassembled WGS sequence"/>
</dbReference>
<dbReference type="GO" id="GO:0022857">
    <property type="term" value="F:transmembrane transporter activity"/>
    <property type="evidence" value="ECO:0007669"/>
    <property type="project" value="InterPro"/>
</dbReference>
<feature type="transmembrane region" description="Helical" evidence="6">
    <location>
        <begin position="324"/>
        <end position="348"/>
    </location>
</feature>
<organism evidence="8 9">
    <name type="scientific">Clonostachys chloroleuca</name>
    <dbReference type="NCBI Taxonomy" id="1926264"/>
    <lineage>
        <taxon>Eukaryota</taxon>
        <taxon>Fungi</taxon>
        <taxon>Dikarya</taxon>
        <taxon>Ascomycota</taxon>
        <taxon>Pezizomycotina</taxon>
        <taxon>Sordariomycetes</taxon>
        <taxon>Hypocreomycetidae</taxon>
        <taxon>Hypocreales</taxon>
        <taxon>Bionectriaceae</taxon>
        <taxon>Clonostachys</taxon>
    </lineage>
</organism>
<dbReference type="Pfam" id="PF07690">
    <property type="entry name" value="MFS_1"/>
    <property type="match status" value="1"/>
</dbReference>
<dbReference type="EMBL" id="CABFNP030000696">
    <property type="protein sequence ID" value="CAI6079142.1"/>
    <property type="molecule type" value="Genomic_DNA"/>
</dbReference>
<evidence type="ECO:0000256" key="3">
    <source>
        <dbReference type="ARBA" id="ARBA00022692"/>
    </source>
</evidence>
<protein>
    <recommendedName>
        <fullName evidence="7">Major facilitator superfamily (MFS) profile domain-containing protein</fullName>
    </recommendedName>
</protein>
<evidence type="ECO:0000313" key="9">
    <source>
        <dbReference type="Proteomes" id="UP001160390"/>
    </source>
</evidence>
<reference evidence="8" key="1">
    <citation type="submission" date="2023-01" db="EMBL/GenBank/DDBJ databases">
        <authorList>
            <person name="Piombo E."/>
        </authorList>
    </citation>
    <scope>NUCLEOTIDE SEQUENCE</scope>
</reference>
<keyword evidence="3 6" id="KW-0812">Transmembrane</keyword>
<feature type="transmembrane region" description="Helical" evidence="6">
    <location>
        <begin position="471"/>
        <end position="494"/>
    </location>
</feature>
<keyword evidence="4 6" id="KW-1133">Transmembrane helix</keyword>
<keyword evidence="9" id="KW-1185">Reference proteome</keyword>
<evidence type="ECO:0000256" key="2">
    <source>
        <dbReference type="ARBA" id="ARBA00022448"/>
    </source>
</evidence>
<dbReference type="Gene3D" id="1.20.1250.20">
    <property type="entry name" value="MFS general substrate transporter like domains"/>
    <property type="match status" value="1"/>
</dbReference>
<accession>A0AA35LUH6</accession>
<feature type="domain" description="Major facilitator superfamily (MFS) profile" evidence="7">
    <location>
        <begin position="55"/>
        <end position="531"/>
    </location>
</feature>
<feature type="transmembrane region" description="Helical" evidence="6">
    <location>
        <begin position="291"/>
        <end position="312"/>
    </location>
</feature>
<keyword evidence="2" id="KW-0813">Transport</keyword>
<feature type="transmembrane region" description="Helical" evidence="6">
    <location>
        <begin position="354"/>
        <end position="375"/>
    </location>
</feature>
<evidence type="ECO:0000313" key="8">
    <source>
        <dbReference type="EMBL" id="CAI6079142.1"/>
    </source>
</evidence>
<comment type="caution">
    <text evidence="8">The sequence shown here is derived from an EMBL/GenBank/DDBJ whole genome shotgun (WGS) entry which is preliminary data.</text>
</comment>
<evidence type="ECO:0000256" key="1">
    <source>
        <dbReference type="ARBA" id="ARBA00004141"/>
    </source>
</evidence>
<evidence type="ECO:0000256" key="6">
    <source>
        <dbReference type="SAM" id="Phobius"/>
    </source>
</evidence>
<gene>
    <name evidence="8" type="ORF">CCHLO57077_00017905</name>
</gene>
<feature type="transmembrane region" description="Helical" evidence="6">
    <location>
        <begin position="442"/>
        <end position="459"/>
    </location>
</feature>
<dbReference type="InterPro" id="IPR020846">
    <property type="entry name" value="MFS_dom"/>
</dbReference>
<dbReference type="FunFam" id="1.20.1250.20:FF:000106">
    <property type="entry name" value="MFS transporter, putative"/>
    <property type="match status" value="1"/>
</dbReference>
<keyword evidence="5 6" id="KW-0472">Membrane</keyword>
<proteinExistence type="predicted"/>
<name>A0AA35LUH6_9HYPO</name>
<dbReference type="PANTHER" id="PTHR43791">
    <property type="entry name" value="PERMEASE-RELATED"/>
    <property type="match status" value="1"/>
</dbReference>
<dbReference type="InterPro" id="IPR036259">
    <property type="entry name" value="MFS_trans_sf"/>
</dbReference>
<feature type="transmembrane region" description="Helical" evidence="6">
    <location>
        <begin position="183"/>
        <end position="203"/>
    </location>
</feature>
<dbReference type="PANTHER" id="PTHR43791:SF32">
    <property type="entry name" value="MAJOR FACILITATOR SUPERFAMILY (MFS) PROFILE DOMAIN-CONTAINING PROTEIN"/>
    <property type="match status" value="1"/>
</dbReference>
<sequence length="531" mass="59263">MSKTISLAEIGAIIDPVLDSEKGSASDARVSDFRDGVSWSPEEEKKLVSKIDSIVLTILTLCFFAFQLDRSNIGNALTDQFLKDVGVTQNEFNIGQQLLNAGIVLLEIPSNMILYRLGPKTWIGCQIIAWGLVATFQAFQRGLGAFLATRLVLGLLESGFIPASLYTLGLWYKNSELSRRFGFFYLGNGIAQACGGLLAYGFLRMRGIGNLTGWQWLFLLEGIFTLMAGAIFIALFPGNPQDPVSLLKVNWFTERETFVMQQRMQLQRANETPHSRIRGNDILCTLAQPKLWPHLLITMSGLAPTTALWSYAPTIIGDLGYNRLAANAMTSVGQWISVLLIMMAAYVADWTDRRGFIVLFGITCQWAFMVAFTCLPDSSASSLKYGILTMGTATCSWWRKHRQRFLAIHQREILRGAVYPHGASSRHRFWNAALLTFEASQALYGMSANTAGIIGGQLFRSDDLPYYHRGWTVIVCLMSLTLSLAIFLLVLYFFSNRKIKKENKNLLEQPSSDTTIKNNSAGPVQRVPYNF</sequence>
<dbReference type="AlphaFoldDB" id="A0AA35LUH6"/>